<reference evidence="2" key="2">
    <citation type="journal article" date="2021" name="PeerJ">
        <title>Extensive microbial diversity within the chicken gut microbiome revealed by metagenomics and culture.</title>
        <authorList>
            <person name="Gilroy R."/>
            <person name="Ravi A."/>
            <person name="Getino M."/>
            <person name="Pursley I."/>
            <person name="Horton D.L."/>
            <person name="Alikhan N.F."/>
            <person name="Baker D."/>
            <person name="Gharbi K."/>
            <person name="Hall N."/>
            <person name="Watson M."/>
            <person name="Adriaenssens E.M."/>
            <person name="Foster-Nyarko E."/>
            <person name="Jarju S."/>
            <person name="Secka A."/>
            <person name="Antonio M."/>
            <person name="Oren A."/>
            <person name="Chaudhuri R.R."/>
            <person name="La Ragione R."/>
            <person name="Hildebrand F."/>
            <person name="Pallen M.J."/>
        </authorList>
    </citation>
    <scope>NUCLEOTIDE SEQUENCE</scope>
    <source>
        <strain evidence="2">ChiHcec3-6078</strain>
    </source>
</reference>
<dbReference type="GO" id="GO:0015937">
    <property type="term" value="P:coenzyme A biosynthetic process"/>
    <property type="evidence" value="ECO:0007669"/>
    <property type="project" value="UniProtKB-ARBA"/>
</dbReference>
<evidence type="ECO:0000259" key="1">
    <source>
        <dbReference type="Pfam" id="PF04127"/>
    </source>
</evidence>
<dbReference type="SUPFAM" id="SSF102645">
    <property type="entry name" value="CoaB-like"/>
    <property type="match status" value="1"/>
</dbReference>
<accession>A0A9D1I2V8</accession>
<organism evidence="2 3">
    <name type="scientific">Candidatus Allocopromorpha excrementigallinarum</name>
    <dbReference type="NCBI Taxonomy" id="2840742"/>
    <lineage>
        <taxon>Bacteria</taxon>
        <taxon>Bacillati</taxon>
        <taxon>Bacillota</taxon>
        <taxon>Clostridia</taxon>
        <taxon>Eubacteriales</taxon>
        <taxon>Eubacteriaceae</taxon>
        <taxon>Eubacteriaceae incertae sedis</taxon>
        <taxon>Candidatus Allocopromorpha</taxon>
    </lineage>
</organism>
<dbReference type="EMBL" id="DVMP01000096">
    <property type="protein sequence ID" value="HIU25905.1"/>
    <property type="molecule type" value="Genomic_DNA"/>
</dbReference>
<evidence type="ECO:0000313" key="2">
    <source>
        <dbReference type="EMBL" id="HIU25905.1"/>
    </source>
</evidence>
<dbReference type="InterPro" id="IPR007085">
    <property type="entry name" value="DNA/pantothenate-metab_flavo_C"/>
</dbReference>
<protein>
    <submittedName>
        <fullName evidence="2">Phosphopantothenate--cysteine ligase</fullName>
    </submittedName>
</protein>
<dbReference type="GO" id="GO:0016874">
    <property type="term" value="F:ligase activity"/>
    <property type="evidence" value="ECO:0007669"/>
    <property type="project" value="UniProtKB-KW"/>
</dbReference>
<comment type="caution">
    <text evidence="2">The sequence shown here is derived from an EMBL/GenBank/DDBJ whole genome shotgun (WGS) entry which is preliminary data.</text>
</comment>
<feature type="domain" description="DNA/pantothenate metabolism flavoprotein C-terminal" evidence="1">
    <location>
        <begin position="2"/>
        <end position="228"/>
    </location>
</feature>
<proteinExistence type="predicted"/>
<dbReference type="Pfam" id="PF04127">
    <property type="entry name" value="DFP"/>
    <property type="match status" value="1"/>
</dbReference>
<dbReference type="AlphaFoldDB" id="A0A9D1I2V8"/>
<dbReference type="InterPro" id="IPR035929">
    <property type="entry name" value="CoaB-like_sf"/>
</dbReference>
<evidence type="ECO:0000313" key="3">
    <source>
        <dbReference type="Proteomes" id="UP000824090"/>
    </source>
</evidence>
<sequence>MKIIITAGGTSERIDDVRTITNSSTGRLGYAIGKAFADNYSDVLERIYYLHGERADFIEGDKVSHIRIGGVMDLKEALERLLTEEKIDAVIHAMAVSDYMVNEVTTLDIIRGLEDPMDKAELSGNKISSDIDDLVIHMKRSPKVIGIIKKLSPGTILTGFKLLSGVPHRELIGVACRLMEKNDCDFVLANDLKEIGADFHRGYLIHRDKTYDIMETKEEIAEMIARRTMETVKERNR</sequence>
<name>A0A9D1I2V8_9FIRM</name>
<reference evidence="2" key="1">
    <citation type="submission" date="2020-10" db="EMBL/GenBank/DDBJ databases">
        <authorList>
            <person name="Gilroy R."/>
        </authorList>
    </citation>
    <scope>NUCLEOTIDE SEQUENCE</scope>
    <source>
        <strain evidence="2">ChiHcec3-6078</strain>
    </source>
</reference>
<dbReference type="Proteomes" id="UP000824090">
    <property type="component" value="Unassembled WGS sequence"/>
</dbReference>
<dbReference type="Gene3D" id="3.40.50.10300">
    <property type="entry name" value="CoaB-like"/>
    <property type="match status" value="1"/>
</dbReference>
<keyword evidence="2" id="KW-0436">Ligase</keyword>
<gene>
    <name evidence="2" type="ORF">IAC50_05365</name>
</gene>